<dbReference type="Proteomes" id="UP000272942">
    <property type="component" value="Unassembled WGS sequence"/>
</dbReference>
<name>A0A183AHX5_9TREM</name>
<evidence type="ECO:0000313" key="1">
    <source>
        <dbReference type="EMBL" id="VDP78680.1"/>
    </source>
</evidence>
<reference evidence="1 2" key="2">
    <citation type="submission" date="2018-11" db="EMBL/GenBank/DDBJ databases">
        <authorList>
            <consortium name="Pathogen Informatics"/>
        </authorList>
    </citation>
    <scope>NUCLEOTIDE SEQUENCE [LARGE SCALE GENOMIC DNA]</scope>
    <source>
        <strain evidence="1 2">Egypt</strain>
    </source>
</reference>
<dbReference type="EMBL" id="UZAN01043570">
    <property type="protein sequence ID" value="VDP78680.1"/>
    <property type="molecule type" value="Genomic_DNA"/>
</dbReference>
<evidence type="ECO:0000313" key="3">
    <source>
        <dbReference type="WBParaSite" id="ECPE_0000657301-mRNA-1"/>
    </source>
</evidence>
<keyword evidence="2" id="KW-1185">Reference proteome</keyword>
<reference evidence="3" key="1">
    <citation type="submission" date="2016-06" db="UniProtKB">
        <authorList>
            <consortium name="WormBaseParasite"/>
        </authorList>
    </citation>
    <scope>IDENTIFICATION</scope>
</reference>
<evidence type="ECO:0000313" key="2">
    <source>
        <dbReference type="Proteomes" id="UP000272942"/>
    </source>
</evidence>
<dbReference type="AlphaFoldDB" id="A0A183AHX5"/>
<accession>A0A183AHX5</accession>
<protein>
    <submittedName>
        <fullName evidence="3">DNA-binding protein</fullName>
    </submittedName>
</protein>
<gene>
    <name evidence="1" type="ORF">ECPE_LOCUS6560</name>
</gene>
<dbReference type="WBParaSite" id="ECPE_0000657301-mRNA-1">
    <property type="protein sequence ID" value="ECPE_0000657301-mRNA-1"/>
    <property type="gene ID" value="ECPE_0000657301"/>
</dbReference>
<dbReference type="OrthoDB" id="6247559at2759"/>
<organism evidence="3">
    <name type="scientific">Echinostoma caproni</name>
    <dbReference type="NCBI Taxonomy" id="27848"/>
    <lineage>
        <taxon>Eukaryota</taxon>
        <taxon>Metazoa</taxon>
        <taxon>Spiralia</taxon>
        <taxon>Lophotrochozoa</taxon>
        <taxon>Platyhelminthes</taxon>
        <taxon>Trematoda</taxon>
        <taxon>Digenea</taxon>
        <taxon>Plagiorchiida</taxon>
        <taxon>Echinostomata</taxon>
        <taxon>Echinostomatoidea</taxon>
        <taxon>Echinostomatidae</taxon>
        <taxon>Echinostoma</taxon>
    </lineage>
</organism>
<proteinExistence type="predicted"/>
<sequence length="135" mass="15155">MKVPWPDTFEEEDERTFLGEFKDVEELAGIRSNRVKLIALRALLKGQAPVVLDAARKDPEKMEWAAAKDAPIAGFDTPADHQRVLRNFRTAQLGIGVDPLSRTVALRALLNRALQKLDDTVHSDLILDRLMESLP</sequence>